<reference evidence="1 2" key="1">
    <citation type="submission" date="2016-10" db="EMBL/GenBank/DDBJ databases">
        <title>The genome sequence of Colletotrichum fioriniae PJ7.</title>
        <authorList>
            <person name="Baroncelli R."/>
        </authorList>
    </citation>
    <scope>NUCLEOTIDE SEQUENCE [LARGE SCALE GENOMIC DNA]</scope>
    <source>
        <strain evidence="1">Col 31</strain>
    </source>
</reference>
<feature type="non-terminal residue" evidence="1">
    <location>
        <position position="1"/>
    </location>
</feature>
<sequence>HDFGHVENIGLQSHPVFDSCHPIRAKASIPDRYGGLTEHRPHFLLSADMNSIEWTFRGLNRHHPSYGTNKNKNSVMRYSLLVFFQNRCSRFHKAAIRREGGQRPPSIWIQDGQVHGPWVKSGARHDVGMEATAEPRTAALCLSMQGTRSQASACGPALVLTRRQTGLVARWREPSAGCCSWMMDHGCGCLIILPECDARYPELSETPSQQMPAARRLPHA</sequence>
<accession>A0AAI9UT27</accession>
<dbReference type="Proteomes" id="UP001239795">
    <property type="component" value="Unassembled WGS sequence"/>
</dbReference>
<comment type="caution">
    <text evidence="1">The sequence shown here is derived from an EMBL/GenBank/DDBJ whole genome shotgun (WGS) entry which is preliminary data.</text>
</comment>
<organism evidence="1 2">
    <name type="scientific">Colletotrichum melonis</name>
    <dbReference type="NCBI Taxonomy" id="1209925"/>
    <lineage>
        <taxon>Eukaryota</taxon>
        <taxon>Fungi</taxon>
        <taxon>Dikarya</taxon>
        <taxon>Ascomycota</taxon>
        <taxon>Pezizomycotina</taxon>
        <taxon>Sordariomycetes</taxon>
        <taxon>Hypocreomycetidae</taxon>
        <taxon>Glomerellales</taxon>
        <taxon>Glomerellaceae</taxon>
        <taxon>Colletotrichum</taxon>
        <taxon>Colletotrichum acutatum species complex</taxon>
    </lineage>
</organism>
<proteinExistence type="predicted"/>
<keyword evidence="2" id="KW-1185">Reference proteome</keyword>
<dbReference type="AlphaFoldDB" id="A0AAI9UT27"/>
<evidence type="ECO:0000313" key="2">
    <source>
        <dbReference type="Proteomes" id="UP001239795"/>
    </source>
</evidence>
<gene>
    <name evidence="1" type="ORF">CMEL01_14344</name>
</gene>
<protein>
    <submittedName>
        <fullName evidence="1">Uncharacterized protein</fullName>
    </submittedName>
</protein>
<dbReference type="EMBL" id="MLGG01000009">
    <property type="protein sequence ID" value="KAK1462377.1"/>
    <property type="molecule type" value="Genomic_DNA"/>
</dbReference>
<evidence type="ECO:0000313" key="1">
    <source>
        <dbReference type="EMBL" id="KAK1462377.1"/>
    </source>
</evidence>
<name>A0AAI9UT27_9PEZI</name>